<evidence type="ECO:0000313" key="13">
    <source>
        <dbReference type="Proteomes" id="UP000571817"/>
    </source>
</evidence>
<dbReference type="RefSeq" id="WP_179482102.1">
    <property type="nucleotide sequence ID" value="NZ_JACCFW010000001.1"/>
</dbReference>
<evidence type="ECO:0000256" key="4">
    <source>
        <dbReference type="ARBA" id="ARBA00022737"/>
    </source>
</evidence>
<evidence type="ECO:0000256" key="8">
    <source>
        <dbReference type="PROSITE-ProRule" id="PRU01193"/>
    </source>
</evidence>
<dbReference type="InterPro" id="IPR044751">
    <property type="entry name" value="Ion_transp-like_CBS"/>
</dbReference>
<feature type="domain" description="CNNM transmembrane" evidence="11">
    <location>
        <begin position="1"/>
        <end position="198"/>
    </location>
</feature>
<keyword evidence="6 8" id="KW-0472">Membrane</keyword>
<feature type="domain" description="CBS" evidence="10">
    <location>
        <begin position="217"/>
        <end position="275"/>
    </location>
</feature>
<dbReference type="CDD" id="cd04590">
    <property type="entry name" value="CBS_pair_CorC_HlyC_assoc"/>
    <property type="match status" value="1"/>
</dbReference>
<feature type="domain" description="CBS" evidence="10">
    <location>
        <begin position="281"/>
        <end position="338"/>
    </location>
</feature>
<dbReference type="Pfam" id="PF01595">
    <property type="entry name" value="CNNM"/>
    <property type="match status" value="1"/>
</dbReference>
<evidence type="ECO:0000259" key="11">
    <source>
        <dbReference type="PROSITE" id="PS51846"/>
    </source>
</evidence>
<dbReference type="InterPro" id="IPR046342">
    <property type="entry name" value="CBS_dom_sf"/>
</dbReference>
<sequence>MNLWLSLLFLLGNAFFVGAEFSVMAARRSQLEPMAAAGSKRARASLQALEQVSSLLACAQLGITVCSVLLGAVAEGAVHHLIAGPLRSVGIPDAGAEIVALVLALLIVAYLHVVLGEMVPKNLAIAGPDRAALVLAPALLAVTRVLGPVIRAVESVSKFIVRRFGIEPKDEMTSTFSAEEVQLIVQESHREGLLESQQQQRVQGALEFSDRVAADVAVPLDELETVPVGITPAQLERLVATRGFSRYPVLDRTGVIAGYLHLKDVLYARDEAYDEPVPPKRIRRLATVRRQDEVEDVLLTMQRSGSHVARVVDDGGTATGVVFLEDVLEELVGEVDDATQRRPVARR</sequence>
<dbReference type="SUPFAM" id="SSF54631">
    <property type="entry name" value="CBS-domain pair"/>
    <property type="match status" value="1"/>
</dbReference>
<keyword evidence="5 8" id="KW-1133">Transmembrane helix</keyword>
<dbReference type="Pfam" id="PF00571">
    <property type="entry name" value="CBS"/>
    <property type="match status" value="2"/>
</dbReference>
<dbReference type="Proteomes" id="UP000571817">
    <property type="component" value="Unassembled WGS sequence"/>
</dbReference>
<comment type="subcellular location">
    <subcellularLocation>
        <location evidence="1">Cell membrane</location>
        <topology evidence="1">Multi-pass membrane protein</topology>
    </subcellularLocation>
</comment>
<proteinExistence type="predicted"/>
<evidence type="ECO:0000256" key="9">
    <source>
        <dbReference type="SAM" id="Phobius"/>
    </source>
</evidence>
<evidence type="ECO:0000259" key="10">
    <source>
        <dbReference type="PROSITE" id="PS51371"/>
    </source>
</evidence>
<evidence type="ECO:0000256" key="6">
    <source>
        <dbReference type="ARBA" id="ARBA00023136"/>
    </source>
</evidence>
<gene>
    <name evidence="12" type="ORF">HNR15_002402</name>
</gene>
<dbReference type="PROSITE" id="PS51371">
    <property type="entry name" value="CBS"/>
    <property type="match status" value="2"/>
</dbReference>
<accession>A0A853DHL7</accession>
<dbReference type="AlphaFoldDB" id="A0A853DHL7"/>
<dbReference type="PROSITE" id="PS51846">
    <property type="entry name" value="CNNM"/>
    <property type="match status" value="1"/>
</dbReference>
<organism evidence="12 13">
    <name type="scientific">Allobranchiibius huperziae</name>
    <dbReference type="NCBI Taxonomy" id="1874116"/>
    <lineage>
        <taxon>Bacteria</taxon>
        <taxon>Bacillati</taxon>
        <taxon>Actinomycetota</taxon>
        <taxon>Actinomycetes</taxon>
        <taxon>Micrococcales</taxon>
        <taxon>Dermacoccaceae</taxon>
        <taxon>Allobranchiibius</taxon>
    </lineage>
</organism>
<evidence type="ECO:0000256" key="5">
    <source>
        <dbReference type="ARBA" id="ARBA00022989"/>
    </source>
</evidence>
<protein>
    <submittedName>
        <fullName evidence="12">CBS domain containing-hemolysin-like protein</fullName>
    </submittedName>
</protein>
<dbReference type="InterPro" id="IPR002550">
    <property type="entry name" value="CNNM"/>
</dbReference>
<dbReference type="GO" id="GO:0005886">
    <property type="term" value="C:plasma membrane"/>
    <property type="evidence" value="ECO:0007669"/>
    <property type="project" value="UniProtKB-SubCell"/>
</dbReference>
<dbReference type="PANTHER" id="PTHR43099:SF5">
    <property type="entry name" value="HLYC_CORC FAMILY TRANSPORTER"/>
    <property type="match status" value="1"/>
</dbReference>
<evidence type="ECO:0000256" key="7">
    <source>
        <dbReference type="PROSITE-ProRule" id="PRU00703"/>
    </source>
</evidence>
<dbReference type="InterPro" id="IPR000644">
    <property type="entry name" value="CBS_dom"/>
</dbReference>
<feature type="transmembrane region" description="Helical" evidence="9">
    <location>
        <begin position="94"/>
        <end position="113"/>
    </location>
</feature>
<keyword evidence="13" id="KW-1185">Reference proteome</keyword>
<name>A0A853DHL7_9MICO</name>
<dbReference type="SMART" id="SM00116">
    <property type="entry name" value="CBS"/>
    <property type="match status" value="2"/>
</dbReference>
<feature type="transmembrane region" description="Helical" evidence="9">
    <location>
        <begin position="53"/>
        <end position="73"/>
    </location>
</feature>
<evidence type="ECO:0000256" key="1">
    <source>
        <dbReference type="ARBA" id="ARBA00004651"/>
    </source>
</evidence>
<dbReference type="EMBL" id="JACCFW010000001">
    <property type="protein sequence ID" value="NYJ75439.1"/>
    <property type="molecule type" value="Genomic_DNA"/>
</dbReference>
<comment type="caution">
    <text evidence="12">The sequence shown here is derived from an EMBL/GenBank/DDBJ whole genome shotgun (WGS) entry which is preliminary data.</text>
</comment>
<dbReference type="PANTHER" id="PTHR43099">
    <property type="entry name" value="UPF0053 PROTEIN YRKA"/>
    <property type="match status" value="1"/>
</dbReference>
<evidence type="ECO:0000256" key="2">
    <source>
        <dbReference type="ARBA" id="ARBA00022475"/>
    </source>
</evidence>
<dbReference type="InterPro" id="IPR051676">
    <property type="entry name" value="UPF0053_domain"/>
</dbReference>
<evidence type="ECO:0000313" key="12">
    <source>
        <dbReference type="EMBL" id="NYJ75439.1"/>
    </source>
</evidence>
<keyword evidence="7" id="KW-0129">CBS domain</keyword>
<keyword evidence="4" id="KW-0677">Repeat</keyword>
<evidence type="ECO:0000256" key="3">
    <source>
        <dbReference type="ARBA" id="ARBA00022692"/>
    </source>
</evidence>
<keyword evidence="2" id="KW-1003">Cell membrane</keyword>
<keyword evidence="3 8" id="KW-0812">Transmembrane</keyword>
<reference evidence="12 13" key="1">
    <citation type="submission" date="2020-07" db="EMBL/GenBank/DDBJ databases">
        <title>Sequencing the genomes of 1000 actinobacteria strains.</title>
        <authorList>
            <person name="Klenk H.-P."/>
        </authorList>
    </citation>
    <scope>NUCLEOTIDE SEQUENCE [LARGE SCALE GENOMIC DNA]</scope>
    <source>
        <strain evidence="12 13">DSM 29531</strain>
    </source>
</reference>
<dbReference type="Gene3D" id="3.10.580.10">
    <property type="entry name" value="CBS-domain"/>
    <property type="match status" value="1"/>
</dbReference>